<dbReference type="RefSeq" id="WP_051157800.1">
    <property type="nucleotide sequence ID" value="NZ_JBIRUQ010000001.1"/>
</dbReference>
<protein>
    <submittedName>
        <fullName evidence="1">Uncharacterized protein</fullName>
    </submittedName>
</protein>
<reference evidence="1 2" key="1">
    <citation type="submission" date="2024-10" db="EMBL/GenBank/DDBJ databases">
        <title>The Natural Products Discovery Center: Release of the First 8490 Sequenced Strains for Exploring Actinobacteria Biosynthetic Diversity.</title>
        <authorList>
            <person name="Kalkreuter E."/>
            <person name="Kautsar S.A."/>
            <person name="Yang D."/>
            <person name="Bader C.D."/>
            <person name="Teijaro C.N."/>
            <person name="Fluegel L."/>
            <person name="Davis C.M."/>
            <person name="Simpson J.R."/>
            <person name="Lauterbach L."/>
            <person name="Steele A.D."/>
            <person name="Gui C."/>
            <person name="Meng S."/>
            <person name="Li G."/>
            <person name="Viehrig K."/>
            <person name="Ye F."/>
            <person name="Su P."/>
            <person name="Kiefer A.F."/>
            <person name="Nichols A."/>
            <person name="Cepeda A.J."/>
            <person name="Yan W."/>
            <person name="Fan B."/>
            <person name="Jiang Y."/>
            <person name="Adhikari A."/>
            <person name="Zheng C.-J."/>
            <person name="Schuster L."/>
            <person name="Cowan T.M."/>
            <person name="Smanski M.J."/>
            <person name="Chevrette M.G."/>
            <person name="De Carvalho L.P.S."/>
            <person name="Shen B."/>
        </authorList>
    </citation>
    <scope>NUCLEOTIDE SEQUENCE [LARGE SCALE GENOMIC DNA]</scope>
    <source>
        <strain evidence="1 2">NPDC020568</strain>
    </source>
</reference>
<gene>
    <name evidence="1" type="ORF">ACH4WX_01045</name>
</gene>
<keyword evidence="2" id="KW-1185">Reference proteome</keyword>
<comment type="caution">
    <text evidence="1">The sequence shown here is derived from an EMBL/GenBank/DDBJ whole genome shotgun (WGS) entry which is preliminary data.</text>
</comment>
<accession>A0ABW7TE34</accession>
<evidence type="ECO:0000313" key="1">
    <source>
        <dbReference type="EMBL" id="MFI1459287.1"/>
    </source>
</evidence>
<organism evidence="1 2">
    <name type="scientific">Nocardia carnea</name>
    <dbReference type="NCBI Taxonomy" id="37328"/>
    <lineage>
        <taxon>Bacteria</taxon>
        <taxon>Bacillati</taxon>
        <taxon>Actinomycetota</taxon>
        <taxon>Actinomycetes</taxon>
        <taxon>Mycobacteriales</taxon>
        <taxon>Nocardiaceae</taxon>
        <taxon>Nocardia</taxon>
    </lineage>
</organism>
<name>A0ABW7TE34_9NOCA</name>
<evidence type="ECO:0000313" key="2">
    <source>
        <dbReference type="Proteomes" id="UP001611263"/>
    </source>
</evidence>
<sequence>MIGDRWVKAGVVAEEFRYLDGSLLNFRDFEFGPGGSHCYQWVDIKVFRIDAVRDDKELLRLLIGAEQFRDGYIGAGVEPAGVVQGPYFREHISPDSYTQVFSESVVDLVTAWVNNCGVVPESLWEAVNRLVFEPVGAADSLFLLRRLDPSTVVDYGFIHTEFHEIVTIDRTERIVQLIVAADD</sequence>
<dbReference type="GeneID" id="93506447"/>
<proteinExistence type="predicted"/>
<dbReference type="EMBL" id="JBIRUQ010000001">
    <property type="protein sequence ID" value="MFI1459287.1"/>
    <property type="molecule type" value="Genomic_DNA"/>
</dbReference>
<dbReference type="Proteomes" id="UP001611263">
    <property type="component" value="Unassembled WGS sequence"/>
</dbReference>